<evidence type="ECO:0000256" key="2">
    <source>
        <dbReference type="SAM" id="Phobius"/>
    </source>
</evidence>
<comment type="similarity">
    <text evidence="1">Belongs to the polysaccharide synthase family.</text>
</comment>
<dbReference type="PANTHER" id="PTHR43318">
    <property type="entry name" value="UDP-N-ACETYLGLUCOSAMINE 4,6-DEHYDRATASE"/>
    <property type="match status" value="1"/>
</dbReference>
<dbReference type="EMBL" id="CP043046">
    <property type="protein sequence ID" value="QEI07185.1"/>
    <property type="molecule type" value="Genomic_DNA"/>
</dbReference>
<proteinExistence type="inferred from homology"/>
<keyword evidence="2" id="KW-0812">Transmembrane</keyword>
<feature type="transmembrane region" description="Helical" evidence="2">
    <location>
        <begin position="51"/>
        <end position="72"/>
    </location>
</feature>
<reference evidence="4 5" key="1">
    <citation type="submission" date="2019-08" db="EMBL/GenBank/DDBJ databases">
        <title>Amphibian skin-associated Pigmentiphaga: genome sequence and occurrence across geography and hosts.</title>
        <authorList>
            <person name="Bletz M.C."/>
            <person name="Bunk B."/>
            <person name="Sproeer C."/>
            <person name="Biwer P."/>
            <person name="Reiter S."/>
            <person name="Rabemananjara F.C.E."/>
            <person name="Schulz S."/>
            <person name="Overmann J."/>
            <person name="Vences M."/>
        </authorList>
    </citation>
    <scope>NUCLEOTIDE SEQUENCE [LARGE SCALE GENOMIC DNA]</scope>
    <source>
        <strain evidence="4 5">Mada1488</strain>
    </source>
</reference>
<feature type="domain" description="Polysaccharide biosynthesis protein CapD-like" evidence="3">
    <location>
        <begin position="288"/>
        <end position="577"/>
    </location>
</feature>
<dbReference type="PANTHER" id="PTHR43318:SF1">
    <property type="entry name" value="POLYSACCHARIDE BIOSYNTHESIS PROTEIN EPSC-RELATED"/>
    <property type="match status" value="1"/>
</dbReference>
<evidence type="ECO:0000313" key="4">
    <source>
        <dbReference type="EMBL" id="QEI07185.1"/>
    </source>
</evidence>
<name>A0A5C0AYD3_9BURK</name>
<dbReference type="Pfam" id="PF02719">
    <property type="entry name" value="Polysacc_synt_2"/>
    <property type="match status" value="1"/>
</dbReference>
<protein>
    <submittedName>
        <fullName evidence="4">Polysaccharide biosynthesis protein</fullName>
    </submittedName>
</protein>
<dbReference type="KEGG" id="pacr:FXN63_16065"/>
<sequence length="672" mass="72695">MMLSDTRNWLLALPRPQKIMVMLAADALVLPLCLIAAYYVRLGDSTLLNDYGIGAPIIIALATIPVFHVCGLYRNVVRFVDMHLLYSTGVGLAVLAGSVYALSYIVNDPLPPRSSLFIYWFIAFAYVVLTRFGARHLLRARQADAGRIPRVAIYGAGESGVQLAHAMRSSQTYTPLCFVDDDPQLRNQHVAGLRVISLDTLRNTAGLLGVDEIVLAVPSASPAARHRIYNALTTLGLPVKTLPTLAELANRKVSDVTVRDIDVADLLGRAQVPPRKDLFAKCVTGKTVLVTGAGGSIGSELSRQVVSQLPAKLILLDHSEYSLYAIERELRERAPDVQITAVLASVCDAKGLDALLRRETIQTIYHAAAYKHVPLVEANAAEGVQNNVVGVWNVGLVAARYRVETCVLVSTDKAVRPTNVMGASKRVGELIFQALAKRAHGSTVFSMVRFGNVLDSSGSVVPLFRQQIRRGGPITLTHPEVVRYFMLIPEAAQLVMQAGAMGRNGEVYVLDMGAPVRIIDLARTLIKLSGLSERTAAQPDGDIEIQVTGLRPGEKLYEELLIGGKVEASAHPRIMASQEHMIELERLEPMLAHLLAACKAGDGLEVRKALQSVVTEYAPYSVLPDRNALPRREADAVSEQVPLVSSPPSAVSPMVTPVPAIEKSQVPVGRAA</sequence>
<dbReference type="SUPFAM" id="SSF51735">
    <property type="entry name" value="NAD(P)-binding Rossmann-fold domains"/>
    <property type="match status" value="2"/>
</dbReference>
<feature type="transmembrane region" description="Helical" evidence="2">
    <location>
        <begin position="117"/>
        <end position="134"/>
    </location>
</feature>
<organism evidence="4 5">
    <name type="scientific">Pigmentiphaga aceris</name>
    <dbReference type="NCBI Taxonomy" id="1940612"/>
    <lineage>
        <taxon>Bacteria</taxon>
        <taxon>Pseudomonadati</taxon>
        <taxon>Pseudomonadota</taxon>
        <taxon>Betaproteobacteria</taxon>
        <taxon>Burkholderiales</taxon>
        <taxon>Alcaligenaceae</taxon>
        <taxon>Pigmentiphaga</taxon>
    </lineage>
</organism>
<dbReference type="InterPro" id="IPR003869">
    <property type="entry name" value="Polysac_CapD-like"/>
</dbReference>
<dbReference type="OrthoDB" id="9803111at2"/>
<feature type="transmembrane region" description="Helical" evidence="2">
    <location>
        <begin position="84"/>
        <end position="105"/>
    </location>
</feature>
<evidence type="ECO:0000259" key="3">
    <source>
        <dbReference type="Pfam" id="PF02719"/>
    </source>
</evidence>
<accession>A0A5C0AYD3</accession>
<keyword evidence="2" id="KW-1133">Transmembrane helix</keyword>
<dbReference type="Pfam" id="PF13727">
    <property type="entry name" value="CoA_binding_3"/>
    <property type="match status" value="1"/>
</dbReference>
<dbReference type="Proteomes" id="UP000325161">
    <property type="component" value="Chromosome"/>
</dbReference>
<dbReference type="InterPro" id="IPR051203">
    <property type="entry name" value="Polysaccharide_Synthase-Rel"/>
</dbReference>
<evidence type="ECO:0000313" key="5">
    <source>
        <dbReference type="Proteomes" id="UP000325161"/>
    </source>
</evidence>
<keyword evidence="5" id="KW-1185">Reference proteome</keyword>
<dbReference type="InterPro" id="IPR036291">
    <property type="entry name" value="NAD(P)-bd_dom_sf"/>
</dbReference>
<dbReference type="Gene3D" id="3.40.50.720">
    <property type="entry name" value="NAD(P)-binding Rossmann-like Domain"/>
    <property type="match status" value="2"/>
</dbReference>
<evidence type="ECO:0000256" key="1">
    <source>
        <dbReference type="ARBA" id="ARBA00007430"/>
    </source>
</evidence>
<gene>
    <name evidence="4" type="ORF">FXN63_16065</name>
</gene>
<keyword evidence="2" id="KW-0472">Membrane</keyword>
<dbReference type="AlphaFoldDB" id="A0A5C0AYD3"/>
<dbReference type="CDD" id="cd05237">
    <property type="entry name" value="UDP_invert_4-6DH_SDR_e"/>
    <property type="match status" value="1"/>
</dbReference>
<feature type="transmembrane region" description="Helical" evidence="2">
    <location>
        <begin position="21"/>
        <end position="39"/>
    </location>
</feature>